<accession>A0ACB8QVA7</accession>
<dbReference type="EMBL" id="MU273484">
    <property type="protein sequence ID" value="KAI0035438.1"/>
    <property type="molecule type" value="Genomic_DNA"/>
</dbReference>
<dbReference type="Proteomes" id="UP000814128">
    <property type="component" value="Unassembled WGS sequence"/>
</dbReference>
<reference evidence="1" key="1">
    <citation type="submission" date="2021-02" db="EMBL/GenBank/DDBJ databases">
        <authorList>
            <consortium name="DOE Joint Genome Institute"/>
            <person name="Ahrendt S."/>
            <person name="Looney B.P."/>
            <person name="Miyauchi S."/>
            <person name="Morin E."/>
            <person name="Drula E."/>
            <person name="Courty P.E."/>
            <person name="Chicoki N."/>
            <person name="Fauchery L."/>
            <person name="Kohler A."/>
            <person name="Kuo A."/>
            <person name="Labutti K."/>
            <person name="Pangilinan J."/>
            <person name="Lipzen A."/>
            <person name="Riley R."/>
            <person name="Andreopoulos W."/>
            <person name="He G."/>
            <person name="Johnson J."/>
            <person name="Barry K.W."/>
            <person name="Grigoriev I.V."/>
            <person name="Nagy L."/>
            <person name="Hibbett D."/>
            <person name="Henrissat B."/>
            <person name="Matheny P.B."/>
            <person name="Labbe J."/>
            <person name="Martin F."/>
        </authorList>
    </citation>
    <scope>NUCLEOTIDE SEQUENCE</scope>
    <source>
        <strain evidence="1">EC-137</strain>
    </source>
</reference>
<reference evidence="1" key="2">
    <citation type="journal article" date="2022" name="New Phytol.">
        <title>Evolutionary transition to the ectomycorrhizal habit in the genomes of a hyperdiverse lineage of mushroom-forming fungi.</title>
        <authorList>
            <person name="Looney B."/>
            <person name="Miyauchi S."/>
            <person name="Morin E."/>
            <person name="Drula E."/>
            <person name="Courty P.E."/>
            <person name="Kohler A."/>
            <person name="Kuo A."/>
            <person name="LaButti K."/>
            <person name="Pangilinan J."/>
            <person name="Lipzen A."/>
            <person name="Riley R."/>
            <person name="Andreopoulos W."/>
            <person name="He G."/>
            <person name="Johnson J."/>
            <person name="Nolan M."/>
            <person name="Tritt A."/>
            <person name="Barry K.W."/>
            <person name="Grigoriev I.V."/>
            <person name="Nagy L.G."/>
            <person name="Hibbett D."/>
            <person name="Henrissat B."/>
            <person name="Matheny P.B."/>
            <person name="Labbe J."/>
            <person name="Martin F.M."/>
        </authorList>
    </citation>
    <scope>NUCLEOTIDE SEQUENCE</scope>
    <source>
        <strain evidence="1">EC-137</strain>
    </source>
</reference>
<organism evidence="1 2">
    <name type="scientific">Vararia minispora EC-137</name>
    <dbReference type="NCBI Taxonomy" id="1314806"/>
    <lineage>
        <taxon>Eukaryota</taxon>
        <taxon>Fungi</taxon>
        <taxon>Dikarya</taxon>
        <taxon>Basidiomycota</taxon>
        <taxon>Agaricomycotina</taxon>
        <taxon>Agaricomycetes</taxon>
        <taxon>Russulales</taxon>
        <taxon>Lachnocladiaceae</taxon>
        <taxon>Vararia</taxon>
    </lineage>
</organism>
<keyword evidence="2" id="KW-1185">Reference proteome</keyword>
<name>A0ACB8QVA7_9AGAM</name>
<evidence type="ECO:0000313" key="1">
    <source>
        <dbReference type="EMBL" id="KAI0035438.1"/>
    </source>
</evidence>
<sequence length="234" mass="26371">MSTDPYHAVQSEIQSSLQTAGQLRASFLRIRSTARDGNEELEWAKNELKATLSTLEADLEDLEESVKIVESTGARMFGLEEAEVMQRRRYVEHVRREIESMRAEVEGRQPPAHSSQGARTPATPTPPPPDDEQAQWTREEQQMILQQQDQTLNSITGTLTTLAQQAGLIGQEVVEHNEMLEDLEQGVDRTDSRLGSAMRKMRKFIRDTEETKSGWCIAILIVVLLILLAAVIFI</sequence>
<gene>
    <name evidence="1" type="ORF">K488DRAFT_83014</name>
</gene>
<comment type="caution">
    <text evidence="1">The sequence shown here is derived from an EMBL/GenBank/DDBJ whole genome shotgun (WGS) entry which is preliminary data.</text>
</comment>
<proteinExistence type="predicted"/>
<protein>
    <submittedName>
        <fullName evidence="1">Syntaxin 6, N-terminal-domain-containing protein</fullName>
    </submittedName>
</protein>
<evidence type="ECO:0000313" key="2">
    <source>
        <dbReference type="Proteomes" id="UP000814128"/>
    </source>
</evidence>